<comment type="cofactor">
    <cofactor evidence="1">
        <name>a divalent metal cation</name>
        <dbReference type="ChEBI" id="CHEBI:60240"/>
    </cofactor>
</comment>
<evidence type="ECO:0000313" key="4">
    <source>
        <dbReference type="EMBL" id="KAG8230387.1"/>
    </source>
</evidence>
<keyword evidence="2" id="KW-0479">Metal-binding</keyword>
<dbReference type="GO" id="GO:0046872">
    <property type="term" value="F:metal ion binding"/>
    <property type="evidence" value="ECO:0007669"/>
    <property type="project" value="UniProtKB-KW"/>
</dbReference>
<proteinExistence type="predicted"/>
<reference evidence="4" key="2">
    <citation type="submission" date="2017-10" db="EMBL/GenBank/DDBJ databases">
        <title>Ladona fulva Genome sequencing and assembly.</title>
        <authorList>
            <person name="Murali S."/>
            <person name="Richards S."/>
            <person name="Bandaranaike D."/>
            <person name="Bellair M."/>
            <person name="Blankenburg K."/>
            <person name="Chao H."/>
            <person name="Dinh H."/>
            <person name="Doddapaneni H."/>
            <person name="Dugan-Rocha S."/>
            <person name="Elkadiri S."/>
            <person name="Gnanaolivu R."/>
            <person name="Hernandez B."/>
            <person name="Skinner E."/>
            <person name="Javaid M."/>
            <person name="Lee S."/>
            <person name="Li M."/>
            <person name="Ming W."/>
            <person name="Munidasa M."/>
            <person name="Muniz J."/>
            <person name="Nguyen L."/>
            <person name="Hughes D."/>
            <person name="Osuji N."/>
            <person name="Pu L.-L."/>
            <person name="Puazo M."/>
            <person name="Qu C."/>
            <person name="Quiroz J."/>
            <person name="Raj R."/>
            <person name="Weissenberger G."/>
            <person name="Xin Y."/>
            <person name="Zou X."/>
            <person name="Han Y."/>
            <person name="Worley K."/>
            <person name="Muzny D."/>
            <person name="Gibbs R."/>
        </authorList>
    </citation>
    <scope>NUCLEOTIDE SEQUENCE</scope>
    <source>
        <strain evidence="4">Sampled in the wild</strain>
    </source>
</reference>
<comment type="caution">
    <text evidence="4">The sequence shown here is derived from an EMBL/GenBank/DDBJ whole genome shotgun (WGS) entry which is preliminary data.</text>
</comment>
<name>A0A8K0K8L2_LADFU</name>
<evidence type="ECO:0000259" key="3">
    <source>
        <dbReference type="Pfam" id="PF13359"/>
    </source>
</evidence>
<accession>A0A8K0K8L2</accession>
<evidence type="ECO:0000313" key="5">
    <source>
        <dbReference type="Proteomes" id="UP000792457"/>
    </source>
</evidence>
<dbReference type="AlphaFoldDB" id="A0A8K0K8L2"/>
<evidence type="ECO:0000256" key="2">
    <source>
        <dbReference type="ARBA" id="ARBA00022723"/>
    </source>
</evidence>
<dbReference type="Pfam" id="PF13359">
    <property type="entry name" value="DDE_Tnp_4"/>
    <property type="match status" value="1"/>
</dbReference>
<dbReference type="OrthoDB" id="6580874at2759"/>
<protein>
    <recommendedName>
        <fullName evidence="3">DDE Tnp4 domain-containing protein</fullName>
    </recommendedName>
</protein>
<dbReference type="InterPro" id="IPR027806">
    <property type="entry name" value="HARBI1_dom"/>
</dbReference>
<evidence type="ECO:0000256" key="1">
    <source>
        <dbReference type="ARBA" id="ARBA00001968"/>
    </source>
</evidence>
<organism evidence="4 5">
    <name type="scientific">Ladona fulva</name>
    <name type="common">Scarce chaser dragonfly</name>
    <name type="synonym">Libellula fulva</name>
    <dbReference type="NCBI Taxonomy" id="123851"/>
    <lineage>
        <taxon>Eukaryota</taxon>
        <taxon>Metazoa</taxon>
        <taxon>Ecdysozoa</taxon>
        <taxon>Arthropoda</taxon>
        <taxon>Hexapoda</taxon>
        <taxon>Insecta</taxon>
        <taxon>Pterygota</taxon>
        <taxon>Palaeoptera</taxon>
        <taxon>Odonata</taxon>
        <taxon>Epiprocta</taxon>
        <taxon>Anisoptera</taxon>
        <taxon>Libelluloidea</taxon>
        <taxon>Libellulidae</taxon>
        <taxon>Ladona</taxon>
    </lineage>
</organism>
<reference evidence="4" key="1">
    <citation type="submission" date="2013-04" db="EMBL/GenBank/DDBJ databases">
        <authorList>
            <person name="Qu J."/>
            <person name="Murali S.C."/>
            <person name="Bandaranaike D."/>
            <person name="Bellair M."/>
            <person name="Blankenburg K."/>
            <person name="Chao H."/>
            <person name="Dinh H."/>
            <person name="Doddapaneni H."/>
            <person name="Downs B."/>
            <person name="Dugan-Rocha S."/>
            <person name="Elkadiri S."/>
            <person name="Gnanaolivu R.D."/>
            <person name="Hernandez B."/>
            <person name="Javaid M."/>
            <person name="Jayaseelan J.C."/>
            <person name="Lee S."/>
            <person name="Li M."/>
            <person name="Ming W."/>
            <person name="Munidasa M."/>
            <person name="Muniz J."/>
            <person name="Nguyen L."/>
            <person name="Ongeri F."/>
            <person name="Osuji N."/>
            <person name="Pu L.-L."/>
            <person name="Puazo M."/>
            <person name="Qu C."/>
            <person name="Quiroz J."/>
            <person name="Raj R."/>
            <person name="Weissenberger G."/>
            <person name="Xin Y."/>
            <person name="Zou X."/>
            <person name="Han Y."/>
            <person name="Richards S."/>
            <person name="Worley K."/>
            <person name="Muzny D."/>
            <person name="Gibbs R."/>
        </authorList>
    </citation>
    <scope>NUCLEOTIDE SEQUENCE</scope>
    <source>
        <strain evidence="4">Sampled in the wild</strain>
    </source>
</reference>
<feature type="domain" description="DDE Tnp4" evidence="3">
    <location>
        <begin position="13"/>
        <end position="97"/>
    </location>
</feature>
<keyword evidence="5" id="KW-1185">Reference proteome</keyword>
<gene>
    <name evidence="4" type="ORF">J437_LFUL014173</name>
</gene>
<dbReference type="EMBL" id="KZ308482">
    <property type="protein sequence ID" value="KAG8230387.1"/>
    <property type="molecule type" value="Genomic_DNA"/>
</dbReference>
<dbReference type="Proteomes" id="UP000792457">
    <property type="component" value="Unassembled WGS sequence"/>
</dbReference>
<sequence>MYSTFKATHSTDIPVPHVIIGDEGFALQTYLMRPYPKAGIITDPRKRGINAQLSRARRVVETAFGILAMKLCIFLRSIEADVETTDCIVKAVCSLHNYIMMKNNDRKCSNESEEDVGPIQALFATVSTNRRKTTAAMQVRETFTDYFYKM</sequence>